<gene>
    <name evidence="2" type="ORF">SAMN04487997_1306</name>
</gene>
<keyword evidence="3" id="KW-1185">Reference proteome</keyword>
<feature type="transmembrane region" description="Helical" evidence="1">
    <location>
        <begin position="12"/>
        <end position="30"/>
    </location>
</feature>
<keyword evidence="1" id="KW-1133">Transmembrane helix</keyword>
<evidence type="ECO:0000256" key="1">
    <source>
        <dbReference type="SAM" id="Phobius"/>
    </source>
</evidence>
<name>A0A1H6SLK5_9GAMM</name>
<dbReference type="RefSeq" id="WP_091334888.1">
    <property type="nucleotide sequence ID" value="NZ_FNYC01000002.1"/>
</dbReference>
<protein>
    <recommendedName>
        <fullName evidence="4">Transmembrane protein</fullName>
    </recommendedName>
</protein>
<accession>A0A1H6SLK5</accession>
<sequence length="129" mass="14978">MNKLLHRYARHMWLPTTVMLVVLVLFSRYAKHLSPVGRMLAMTGLMASYAWTGWAEFRHMQCMDEMRRRLEMEAMVIAFIAGAGVVLALFFVQALKLAEVPFVAAPMVLFSCYVLAQLQARLRYRYWSL</sequence>
<proteinExistence type="predicted"/>
<organism evidence="2 3">
    <name type="scientific">Frateuria terrea</name>
    <dbReference type="NCBI Taxonomy" id="529704"/>
    <lineage>
        <taxon>Bacteria</taxon>
        <taxon>Pseudomonadati</taxon>
        <taxon>Pseudomonadota</taxon>
        <taxon>Gammaproteobacteria</taxon>
        <taxon>Lysobacterales</taxon>
        <taxon>Rhodanobacteraceae</taxon>
        <taxon>Frateuria</taxon>
    </lineage>
</organism>
<evidence type="ECO:0008006" key="4">
    <source>
        <dbReference type="Google" id="ProtNLM"/>
    </source>
</evidence>
<dbReference type="STRING" id="529704.SAMN02927913_1221"/>
<keyword evidence="1" id="KW-0812">Transmembrane</keyword>
<feature type="transmembrane region" description="Helical" evidence="1">
    <location>
        <begin position="36"/>
        <end position="54"/>
    </location>
</feature>
<evidence type="ECO:0000313" key="2">
    <source>
        <dbReference type="EMBL" id="SEI64442.1"/>
    </source>
</evidence>
<dbReference type="EMBL" id="FNYC01000002">
    <property type="protein sequence ID" value="SEI64442.1"/>
    <property type="molecule type" value="Genomic_DNA"/>
</dbReference>
<keyword evidence="1" id="KW-0472">Membrane</keyword>
<reference evidence="2 3" key="1">
    <citation type="submission" date="2016-10" db="EMBL/GenBank/DDBJ databases">
        <authorList>
            <person name="de Groot N.N."/>
        </authorList>
    </citation>
    <scope>NUCLEOTIDE SEQUENCE [LARGE SCALE GENOMIC DNA]</scope>
    <source>
        <strain evidence="2 3">DSM 26515</strain>
    </source>
</reference>
<evidence type="ECO:0000313" key="3">
    <source>
        <dbReference type="Proteomes" id="UP000199420"/>
    </source>
</evidence>
<feature type="transmembrane region" description="Helical" evidence="1">
    <location>
        <begin position="100"/>
        <end position="118"/>
    </location>
</feature>
<dbReference type="Proteomes" id="UP000199420">
    <property type="component" value="Unassembled WGS sequence"/>
</dbReference>
<dbReference type="AlphaFoldDB" id="A0A1H6SLK5"/>
<feature type="transmembrane region" description="Helical" evidence="1">
    <location>
        <begin position="74"/>
        <end position="94"/>
    </location>
</feature>
<dbReference type="OrthoDB" id="5959834at2"/>